<gene>
    <name evidence="2" type="ORF">OCU04_009577</name>
</gene>
<dbReference type="GO" id="GO:0016491">
    <property type="term" value="F:oxidoreductase activity"/>
    <property type="evidence" value="ECO:0007669"/>
    <property type="project" value="InterPro"/>
</dbReference>
<comment type="caution">
    <text evidence="2">The sequence shown here is derived from an EMBL/GenBank/DDBJ whole genome shotgun (WGS) entry which is preliminary data.</text>
</comment>
<feature type="domain" description="Tyrosinase copper-binding" evidence="1">
    <location>
        <begin position="26"/>
        <end position="117"/>
    </location>
</feature>
<dbReference type="Gene3D" id="1.10.1280.10">
    <property type="entry name" value="Di-copper center containing domain from catechol oxidase"/>
    <property type="match status" value="1"/>
</dbReference>
<proteinExistence type="predicted"/>
<dbReference type="InterPro" id="IPR002227">
    <property type="entry name" value="Tyrosinase_Cu-bd"/>
</dbReference>
<protein>
    <recommendedName>
        <fullName evidence="1">Tyrosinase copper-binding domain-containing protein</fullName>
    </recommendedName>
</protein>
<dbReference type="EMBL" id="JAPEIS010000011">
    <property type="protein sequence ID" value="KAJ8061781.1"/>
    <property type="molecule type" value="Genomic_DNA"/>
</dbReference>
<dbReference type="OrthoDB" id="6132182at2759"/>
<dbReference type="Proteomes" id="UP001152300">
    <property type="component" value="Unassembled WGS sequence"/>
</dbReference>
<evidence type="ECO:0000259" key="1">
    <source>
        <dbReference type="Pfam" id="PF00264"/>
    </source>
</evidence>
<accession>A0A9X0AFE6</accession>
<dbReference type="Pfam" id="PF00264">
    <property type="entry name" value="Tyrosinase"/>
    <property type="match status" value="1"/>
</dbReference>
<sequence length="117" mass="13276">MYNFSAIPLAMKVCDHSLIDTASVTQSKNDKKVVRRQGSALPSTTQAVARNTFFCFVFFVEETLSKPDYTSFSSSLEDSAHITSSIGRKGDFGTFTAPYNPIFFLHHAQIDRLWWLW</sequence>
<evidence type="ECO:0000313" key="3">
    <source>
        <dbReference type="Proteomes" id="UP001152300"/>
    </source>
</evidence>
<dbReference type="AlphaFoldDB" id="A0A9X0AFE6"/>
<keyword evidence="3" id="KW-1185">Reference proteome</keyword>
<evidence type="ECO:0000313" key="2">
    <source>
        <dbReference type="EMBL" id="KAJ8061781.1"/>
    </source>
</evidence>
<dbReference type="SUPFAM" id="SSF48056">
    <property type="entry name" value="Di-copper centre-containing domain"/>
    <property type="match status" value="1"/>
</dbReference>
<dbReference type="InterPro" id="IPR008922">
    <property type="entry name" value="Di-copper_centre_dom_sf"/>
</dbReference>
<reference evidence="2" key="1">
    <citation type="submission" date="2022-11" db="EMBL/GenBank/DDBJ databases">
        <title>Genome Resource of Sclerotinia nivalis Strain SnTB1, a Plant Pathogen Isolated from American Ginseng.</title>
        <authorList>
            <person name="Fan S."/>
        </authorList>
    </citation>
    <scope>NUCLEOTIDE SEQUENCE</scope>
    <source>
        <strain evidence="2">SnTB1</strain>
    </source>
</reference>
<organism evidence="2 3">
    <name type="scientific">Sclerotinia nivalis</name>
    <dbReference type="NCBI Taxonomy" id="352851"/>
    <lineage>
        <taxon>Eukaryota</taxon>
        <taxon>Fungi</taxon>
        <taxon>Dikarya</taxon>
        <taxon>Ascomycota</taxon>
        <taxon>Pezizomycotina</taxon>
        <taxon>Leotiomycetes</taxon>
        <taxon>Helotiales</taxon>
        <taxon>Sclerotiniaceae</taxon>
        <taxon>Sclerotinia</taxon>
    </lineage>
</organism>
<name>A0A9X0AFE6_9HELO</name>